<organism evidence="4 5">
    <name type="scientific">Lacrimispora sphenoides JCM 1415</name>
    <dbReference type="NCBI Taxonomy" id="1297793"/>
    <lineage>
        <taxon>Bacteria</taxon>
        <taxon>Bacillati</taxon>
        <taxon>Bacillota</taxon>
        <taxon>Clostridia</taxon>
        <taxon>Lachnospirales</taxon>
        <taxon>Lachnospiraceae</taxon>
        <taxon>Lacrimispora</taxon>
    </lineage>
</organism>
<keyword evidence="2" id="KW-0812">Transmembrane</keyword>
<protein>
    <submittedName>
        <fullName evidence="4">DNA-binding transcriptional regulator, XRE-family HTH domain</fullName>
    </submittedName>
</protein>
<keyword evidence="1 4" id="KW-0238">DNA-binding</keyword>
<feature type="transmembrane region" description="Helical" evidence="2">
    <location>
        <begin position="182"/>
        <end position="198"/>
    </location>
</feature>
<dbReference type="PANTHER" id="PTHR46558">
    <property type="entry name" value="TRACRIPTIONAL REGULATORY PROTEIN-RELATED-RELATED"/>
    <property type="match status" value="1"/>
</dbReference>
<dbReference type="Proteomes" id="UP000198970">
    <property type="component" value="Chromosome I"/>
</dbReference>
<evidence type="ECO:0000256" key="1">
    <source>
        <dbReference type="ARBA" id="ARBA00023125"/>
    </source>
</evidence>
<dbReference type="Pfam" id="PF01381">
    <property type="entry name" value="HTH_3"/>
    <property type="match status" value="1"/>
</dbReference>
<proteinExistence type="predicted"/>
<dbReference type="PROSITE" id="PS50943">
    <property type="entry name" value="HTH_CROC1"/>
    <property type="match status" value="1"/>
</dbReference>
<dbReference type="EMBL" id="LT630003">
    <property type="protein sequence ID" value="SET58307.1"/>
    <property type="molecule type" value="Genomic_DNA"/>
</dbReference>
<dbReference type="SUPFAM" id="SSF47413">
    <property type="entry name" value="lambda repressor-like DNA-binding domains"/>
    <property type="match status" value="1"/>
</dbReference>
<evidence type="ECO:0000313" key="4">
    <source>
        <dbReference type="EMBL" id="SET58307.1"/>
    </source>
</evidence>
<evidence type="ECO:0000259" key="3">
    <source>
        <dbReference type="PROSITE" id="PS50943"/>
    </source>
</evidence>
<dbReference type="RefSeq" id="WP_100041468.1">
    <property type="nucleotide sequence ID" value="NZ_LT630003.1"/>
</dbReference>
<keyword evidence="5" id="KW-1185">Reference proteome</keyword>
<dbReference type="InterPro" id="IPR010982">
    <property type="entry name" value="Lambda_DNA-bd_dom_sf"/>
</dbReference>
<evidence type="ECO:0000256" key="2">
    <source>
        <dbReference type="SAM" id="Phobius"/>
    </source>
</evidence>
<feature type="transmembrane region" description="Helical" evidence="2">
    <location>
        <begin position="124"/>
        <end position="146"/>
    </location>
</feature>
<accession>A0ABY1C2V9</accession>
<dbReference type="Gene3D" id="1.10.260.40">
    <property type="entry name" value="lambda repressor-like DNA-binding domains"/>
    <property type="match status" value="1"/>
</dbReference>
<gene>
    <name evidence="4" type="ORF">SAMN02745906_0503</name>
</gene>
<dbReference type="PANTHER" id="PTHR46558:SF4">
    <property type="entry name" value="DNA-BIDING PHAGE PROTEIN"/>
    <property type="match status" value="1"/>
</dbReference>
<name>A0ABY1C2V9_9FIRM</name>
<feature type="transmembrane region" description="Helical" evidence="2">
    <location>
        <begin position="158"/>
        <end position="176"/>
    </location>
</feature>
<dbReference type="GO" id="GO:0003677">
    <property type="term" value="F:DNA binding"/>
    <property type="evidence" value="ECO:0007669"/>
    <property type="project" value="UniProtKB-KW"/>
</dbReference>
<dbReference type="InterPro" id="IPR001387">
    <property type="entry name" value="Cro/C1-type_HTH"/>
</dbReference>
<feature type="domain" description="HTH cro/C1-type" evidence="3">
    <location>
        <begin position="7"/>
        <end position="61"/>
    </location>
</feature>
<dbReference type="SMART" id="SM00530">
    <property type="entry name" value="HTH_XRE"/>
    <property type="match status" value="1"/>
</dbReference>
<keyword evidence="2" id="KW-1133">Transmembrane helix</keyword>
<evidence type="ECO:0000313" key="5">
    <source>
        <dbReference type="Proteomes" id="UP000198970"/>
    </source>
</evidence>
<feature type="transmembrane region" description="Helical" evidence="2">
    <location>
        <begin position="82"/>
        <end position="104"/>
    </location>
</feature>
<keyword evidence="2" id="KW-0472">Membrane</keyword>
<reference evidence="4 5" key="1">
    <citation type="submission" date="2016-10" db="EMBL/GenBank/DDBJ databases">
        <authorList>
            <person name="Varghese N."/>
            <person name="Submissions S."/>
        </authorList>
    </citation>
    <scope>NUCLEOTIDE SEQUENCE [LARGE SCALE GENOMIC DNA]</scope>
    <source>
        <strain evidence="4 5">ATCC 19403</strain>
    </source>
</reference>
<dbReference type="CDD" id="cd00093">
    <property type="entry name" value="HTH_XRE"/>
    <property type="match status" value="1"/>
</dbReference>
<sequence length="204" mass="23332">MEFGEKLQQLRKGKEWTQEQLAEELFVSRTAISKWESSKGYPNIDSLKNISKLFSVSIDDLLSGEELISLAANENRTNINKIFSLVYGTLDVMTISFYFLPLYIRQDSDLIRAVSLFSNPDVSTITWTIYLVSPILMAMMGIVQIIAQHFLNDKWDRISRTCSILLQAFCILVYVATRQPSATSLLFLFLMIKVVLLIKSSRIM</sequence>